<evidence type="ECO:0000259" key="6">
    <source>
        <dbReference type="PROSITE" id="PS50043"/>
    </source>
</evidence>
<dbReference type="SMART" id="SM00421">
    <property type="entry name" value="HTH_LUXR"/>
    <property type="match status" value="1"/>
</dbReference>
<keyword evidence="3" id="KW-0238">DNA-binding</keyword>
<feature type="modified residue" description="4-aspartylphosphate" evidence="5">
    <location>
        <position position="56"/>
    </location>
</feature>
<keyword evidence="1 5" id="KW-0597">Phosphoprotein</keyword>
<organism evidence="8 9">
    <name type="scientific">Jeotgalicoccus saudimassiliensis</name>
    <dbReference type="NCBI Taxonomy" id="1461582"/>
    <lineage>
        <taxon>Bacteria</taxon>
        <taxon>Bacillati</taxon>
        <taxon>Bacillota</taxon>
        <taxon>Bacilli</taxon>
        <taxon>Bacillales</taxon>
        <taxon>Staphylococcaceae</taxon>
        <taxon>Jeotgalicoccus</taxon>
    </lineage>
</organism>
<dbReference type="HOGENOM" id="CLU_000445_90_10_9"/>
<evidence type="ECO:0000256" key="3">
    <source>
        <dbReference type="ARBA" id="ARBA00023125"/>
    </source>
</evidence>
<keyword evidence="2" id="KW-0805">Transcription regulation</keyword>
<evidence type="ECO:0000259" key="7">
    <source>
        <dbReference type="PROSITE" id="PS50110"/>
    </source>
</evidence>
<name>A0A078M4I4_9STAP</name>
<dbReference type="GO" id="GO:0006355">
    <property type="term" value="P:regulation of DNA-templated transcription"/>
    <property type="evidence" value="ECO:0007669"/>
    <property type="project" value="InterPro"/>
</dbReference>
<dbReference type="Pfam" id="PF00072">
    <property type="entry name" value="Response_reg"/>
    <property type="match status" value="1"/>
</dbReference>
<accession>A0A078M4I4</accession>
<dbReference type="InterPro" id="IPR016032">
    <property type="entry name" value="Sig_transdc_resp-reg_C-effctor"/>
</dbReference>
<dbReference type="InterPro" id="IPR011006">
    <property type="entry name" value="CheY-like_superfamily"/>
</dbReference>
<dbReference type="GO" id="GO:0003677">
    <property type="term" value="F:DNA binding"/>
    <property type="evidence" value="ECO:0007669"/>
    <property type="project" value="UniProtKB-KW"/>
</dbReference>
<dbReference type="PROSITE" id="PS00622">
    <property type="entry name" value="HTH_LUXR_1"/>
    <property type="match status" value="1"/>
</dbReference>
<dbReference type="EMBL" id="CCSE01000001">
    <property type="protein sequence ID" value="CEA01124.1"/>
    <property type="molecule type" value="Genomic_DNA"/>
</dbReference>
<evidence type="ECO:0000313" key="9">
    <source>
        <dbReference type="Proteomes" id="UP000044136"/>
    </source>
</evidence>
<dbReference type="eggNOG" id="COG2197">
    <property type="taxonomic scope" value="Bacteria"/>
</dbReference>
<evidence type="ECO:0000256" key="5">
    <source>
        <dbReference type="PROSITE-ProRule" id="PRU00169"/>
    </source>
</evidence>
<dbReference type="InterPro" id="IPR058245">
    <property type="entry name" value="NreC/VraR/RcsB-like_REC"/>
</dbReference>
<dbReference type="SUPFAM" id="SSF46894">
    <property type="entry name" value="C-terminal effector domain of the bipartite response regulators"/>
    <property type="match status" value="1"/>
</dbReference>
<keyword evidence="4" id="KW-0804">Transcription</keyword>
<dbReference type="SUPFAM" id="SSF52172">
    <property type="entry name" value="CheY-like"/>
    <property type="match status" value="1"/>
</dbReference>
<dbReference type="Pfam" id="PF00196">
    <property type="entry name" value="GerE"/>
    <property type="match status" value="1"/>
</dbReference>
<evidence type="ECO:0000256" key="2">
    <source>
        <dbReference type="ARBA" id="ARBA00023015"/>
    </source>
</evidence>
<dbReference type="STRING" id="1461582.BN1048_01243"/>
<dbReference type="PANTHER" id="PTHR43214:SF43">
    <property type="entry name" value="TWO-COMPONENT RESPONSE REGULATOR"/>
    <property type="match status" value="1"/>
</dbReference>
<dbReference type="Gene3D" id="3.40.50.2300">
    <property type="match status" value="1"/>
</dbReference>
<evidence type="ECO:0000256" key="1">
    <source>
        <dbReference type="ARBA" id="ARBA00022553"/>
    </source>
</evidence>
<dbReference type="CDD" id="cd17535">
    <property type="entry name" value="REC_NarL-like"/>
    <property type="match status" value="1"/>
</dbReference>
<dbReference type="PROSITE" id="PS50043">
    <property type="entry name" value="HTH_LUXR_2"/>
    <property type="match status" value="1"/>
</dbReference>
<evidence type="ECO:0000313" key="8">
    <source>
        <dbReference type="EMBL" id="CEA01124.1"/>
    </source>
</evidence>
<dbReference type="PRINTS" id="PR00038">
    <property type="entry name" value="HTHLUXR"/>
</dbReference>
<evidence type="ECO:0000256" key="4">
    <source>
        <dbReference type="ARBA" id="ARBA00023163"/>
    </source>
</evidence>
<sequence>MYNIILTDDHHVVREGMKFLLSTTSDINVVKDFDNGAETLEYLENNHKDIHLILTDLVMPEMDGIELTKLLKEKYKHIKVLVLSSYTSEEYIRPVFRAGADGYIIKEMEVDELIQSIKNVIEGDRVVHPEISKVIDKTGNLPHERNILSKRETEVLKEIVKGQSNKEISEALFVSEKTVKTHVSHILNKLEVSDRTQAVIYAIKFNIIDF</sequence>
<dbReference type="Proteomes" id="UP000044136">
    <property type="component" value="Unassembled WGS sequence"/>
</dbReference>
<dbReference type="OrthoDB" id="9780153at2"/>
<dbReference type="RefSeq" id="WP_035809502.1">
    <property type="nucleotide sequence ID" value="NZ_CCSE01000001.1"/>
</dbReference>
<gene>
    <name evidence="8" type="primary">degU_1</name>
    <name evidence="8" type="ORF">BN1048_01243</name>
</gene>
<dbReference type="CDD" id="cd06170">
    <property type="entry name" value="LuxR_C_like"/>
    <property type="match status" value="1"/>
</dbReference>
<keyword evidence="9" id="KW-1185">Reference proteome</keyword>
<dbReference type="PANTHER" id="PTHR43214">
    <property type="entry name" value="TWO-COMPONENT RESPONSE REGULATOR"/>
    <property type="match status" value="1"/>
</dbReference>
<dbReference type="PROSITE" id="PS50110">
    <property type="entry name" value="RESPONSE_REGULATORY"/>
    <property type="match status" value="1"/>
</dbReference>
<feature type="domain" description="Response regulatory" evidence="7">
    <location>
        <begin position="3"/>
        <end position="121"/>
    </location>
</feature>
<dbReference type="InterPro" id="IPR001789">
    <property type="entry name" value="Sig_transdc_resp-reg_receiver"/>
</dbReference>
<dbReference type="GO" id="GO:0000160">
    <property type="term" value="P:phosphorelay signal transduction system"/>
    <property type="evidence" value="ECO:0007669"/>
    <property type="project" value="InterPro"/>
</dbReference>
<protein>
    <submittedName>
        <fullName evidence="8">Transcriptional regulatory protein DegU</fullName>
    </submittedName>
</protein>
<dbReference type="InterPro" id="IPR039420">
    <property type="entry name" value="WalR-like"/>
</dbReference>
<proteinExistence type="predicted"/>
<feature type="domain" description="HTH luxR-type" evidence="6">
    <location>
        <begin position="141"/>
        <end position="206"/>
    </location>
</feature>
<dbReference type="SMART" id="SM00448">
    <property type="entry name" value="REC"/>
    <property type="match status" value="1"/>
</dbReference>
<reference evidence="8 9" key="1">
    <citation type="submission" date="2014-07" db="EMBL/GenBank/DDBJ databases">
        <authorList>
            <person name="Urmite Genomes Urmite Genomes"/>
        </authorList>
    </citation>
    <scope>NUCLEOTIDE SEQUENCE [LARGE SCALE GENOMIC DNA]</scope>
    <source>
        <strain evidence="8 9">13MG44_air</strain>
    </source>
</reference>
<dbReference type="AlphaFoldDB" id="A0A078M4I4"/>
<dbReference type="InterPro" id="IPR000792">
    <property type="entry name" value="Tscrpt_reg_LuxR_C"/>
</dbReference>